<sequence length="225" mass="25574">MDEQRTARYTTYRPIQMVTGIKHQGTIYPPDYPLPGVEERQTIWTGAGVAPTNEPFELHLPADFDFGKYVWGENGAGWEAIRRIAQSWHRQLSFVWAYEDPIPDGTPFVGEVREAELASVPRVLALGYDGDLAIRDQKIWAVWGMVCCWWHKFCHGNKISLLKYLERWDTDREFSVVGEMPLSDFYPHVASLQPMPSTESMSDTSSDEGLGQVESSPMRSRASSV</sequence>
<dbReference type="OrthoDB" id="5026353at2759"/>
<gene>
    <name evidence="2" type="ORF">CEP54_010781</name>
</gene>
<feature type="compositionally biased region" description="Polar residues" evidence="1">
    <location>
        <begin position="213"/>
        <end position="225"/>
    </location>
</feature>
<comment type="caution">
    <text evidence="2">The sequence shown here is derived from an EMBL/GenBank/DDBJ whole genome shotgun (WGS) entry which is preliminary data.</text>
</comment>
<keyword evidence="3" id="KW-1185">Reference proteome</keyword>
<evidence type="ECO:0000256" key="1">
    <source>
        <dbReference type="SAM" id="MobiDB-lite"/>
    </source>
</evidence>
<protein>
    <submittedName>
        <fullName evidence="2">Uncharacterized protein</fullName>
    </submittedName>
</protein>
<reference evidence="2 3" key="1">
    <citation type="submission" date="2017-06" db="EMBL/GenBank/DDBJ databases">
        <title>Comparative genomic analysis of Ambrosia Fusariam Clade fungi.</title>
        <authorList>
            <person name="Stajich J.E."/>
            <person name="Carrillo J."/>
            <person name="Kijimoto T."/>
            <person name="Eskalen A."/>
            <person name="O'Donnell K."/>
            <person name="Kasson M."/>
        </authorList>
    </citation>
    <scope>NUCLEOTIDE SEQUENCE [LARGE SCALE GENOMIC DNA]</scope>
    <source>
        <strain evidence="2 3">NRRL62584</strain>
    </source>
</reference>
<feature type="region of interest" description="Disordered" evidence="1">
    <location>
        <begin position="194"/>
        <end position="225"/>
    </location>
</feature>
<feature type="compositionally biased region" description="Low complexity" evidence="1">
    <location>
        <begin position="194"/>
        <end position="208"/>
    </location>
</feature>
<dbReference type="EMBL" id="NKCI01000132">
    <property type="protein sequence ID" value="RSL52692.1"/>
    <property type="molecule type" value="Genomic_DNA"/>
</dbReference>
<proteinExistence type="predicted"/>
<evidence type="ECO:0000313" key="2">
    <source>
        <dbReference type="EMBL" id="RSL52692.1"/>
    </source>
</evidence>
<evidence type="ECO:0000313" key="3">
    <source>
        <dbReference type="Proteomes" id="UP000288168"/>
    </source>
</evidence>
<accession>A0A428PHZ7</accession>
<dbReference type="AlphaFoldDB" id="A0A428PHZ7"/>
<organism evidence="2 3">
    <name type="scientific">Fusarium duplospermum</name>
    <dbReference type="NCBI Taxonomy" id="1325734"/>
    <lineage>
        <taxon>Eukaryota</taxon>
        <taxon>Fungi</taxon>
        <taxon>Dikarya</taxon>
        <taxon>Ascomycota</taxon>
        <taxon>Pezizomycotina</taxon>
        <taxon>Sordariomycetes</taxon>
        <taxon>Hypocreomycetidae</taxon>
        <taxon>Hypocreales</taxon>
        <taxon>Nectriaceae</taxon>
        <taxon>Fusarium</taxon>
        <taxon>Fusarium solani species complex</taxon>
    </lineage>
</organism>
<dbReference type="Proteomes" id="UP000288168">
    <property type="component" value="Unassembled WGS sequence"/>
</dbReference>
<name>A0A428PHZ7_9HYPO</name>